<name>A0ABR2WWN6_9FUNG</name>
<accession>A0ABR2WWN6</accession>
<dbReference type="InterPro" id="IPR000192">
    <property type="entry name" value="Aminotrans_V_dom"/>
</dbReference>
<evidence type="ECO:0000313" key="4">
    <source>
        <dbReference type="Proteomes" id="UP001479436"/>
    </source>
</evidence>
<dbReference type="SUPFAM" id="SSF53383">
    <property type="entry name" value="PLP-dependent transferases"/>
    <property type="match status" value="1"/>
</dbReference>
<dbReference type="EMBL" id="JASJQH010000210">
    <property type="protein sequence ID" value="KAK9765916.1"/>
    <property type="molecule type" value="Genomic_DNA"/>
</dbReference>
<keyword evidence="4" id="KW-1185">Reference proteome</keyword>
<evidence type="ECO:0000256" key="1">
    <source>
        <dbReference type="ARBA" id="ARBA00022898"/>
    </source>
</evidence>
<dbReference type="Pfam" id="PF00266">
    <property type="entry name" value="Aminotran_5"/>
    <property type="match status" value="1"/>
</dbReference>
<sequence length="401" mass="45795">MQDELKSLHNHPLGKAARNLYPLEPGYINLNNGSFGTVPHYVEKVRRNWLDRGEKNPDKWLRLEYIPEYNRVRNEVADYVGADKENLVFVPNATSGICSVIRSLKFNSGEKVAYFSTTYDSVQQLLYYLQDTQELSLVEVPVNFPFKDEEFVHAMEDLLDREQNIKLLIVDAISSTPGIVFPFKELVRLCKSKGILVLVDAAHAYGQIPLKLEEYDADFFVSNIHKWGQCARPCALLHVAKRHQANIHPSSISHGYATRKFYDDFQWTGTNDYSQIMSVTAALEFRQAIGEQRILTYIHEMALQGGRLVAQILGTEVVGDEHQIGAMVNIRLPLSSQHGDTYIRGLAEIILEKYNVALMVYQYRDTWYTRLSAQIYNYLEEFEAVGHLLKDVIEGKSPASL</sequence>
<evidence type="ECO:0000259" key="2">
    <source>
        <dbReference type="Pfam" id="PF00266"/>
    </source>
</evidence>
<dbReference type="PANTHER" id="PTHR43092">
    <property type="entry name" value="L-CYSTEINE DESULFHYDRASE"/>
    <property type="match status" value="1"/>
</dbReference>
<evidence type="ECO:0000313" key="3">
    <source>
        <dbReference type="EMBL" id="KAK9765916.1"/>
    </source>
</evidence>
<gene>
    <name evidence="3" type="ORF">K7432_005384</name>
</gene>
<organism evidence="3 4">
    <name type="scientific">Basidiobolus ranarum</name>
    <dbReference type="NCBI Taxonomy" id="34480"/>
    <lineage>
        <taxon>Eukaryota</taxon>
        <taxon>Fungi</taxon>
        <taxon>Fungi incertae sedis</taxon>
        <taxon>Zoopagomycota</taxon>
        <taxon>Entomophthoromycotina</taxon>
        <taxon>Basidiobolomycetes</taxon>
        <taxon>Basidiobolales</taxon>
        <taxon>Basidiobolaceae</taxon>
        <taxon>Basidiobolus</taxon>
    </lineage>
</organism>
<keyword evidence="1" id="KW-0663">Pyridoxal phosphate</keyword>
<dbReference type="Proteomes" id="UP001479436">
    <property type="component" value="Unassembled WGS sequence"/>
</dbReference>
<proteinExistence type="predicted"/>
<protein>
    <recommendedName>
        <fullName evidence="2">Aminotransferase class V domain-containing protein</fullName>
    </recommendedName>
</protein>
<feature type="domain" description="Aminotransferase class V" evidence="2">
    <location>
        <begin position="66"/>
        <end position="334"/>
    </location>
</feature>
<reference evidence="3 4" key="1">
    <citation type="submission" date="2023-04" db="EMBL/GenBank/DDBJ databases">
        <title>Genome of Basidiobolus ranarum AG-B5.</title>
        <authorList>
            <person name="Stajich J.E."/>
            <person name="Carter-House D."/>
            <person name="Gryganskyi A."/>
        </authorList>
    </citation>
    <scope>NUCLEOTIDE SEQUENCE [LARGE SCALE GENOMIC DNA]</scope>
    <source>
        <strain evidence="3 4">AG-B5</strain>
    </source>
</reference>
<dbReference type="PANTHER" id="PTHR43092:SF2">
    <property type="entry name" value="HERCYNYLCYSTEINE SULFOXIDE LYASE"/>
    <property type="match status" value="1"/>
</dbReference>
<dbReference type="InterPro" id="IPR015424">
    <property type="entry name" value="PyrdxlP-dep_Trfase"/>
</dbReference>
<dbReference type="Gene3D" id="3.40.640.10">
    <property type="entry name" value="Type I PLP-dependent aspartate aminotransferase-like (Major domain)"/>
    <property type="match status" value="1"/>
</dbReference>
<comment type="caution">
    <text evidence="3">The sequence shown here is derived from an EMBL/GenBank/DDBJ whole genome shotgun (WGS) entry which is preliminary data.</text>
</comment>
<dbReference type="InterPro" id="IPR015421">
    <property type="entry name" value="PyrdxlP-dep_Trfase_major"/>
</dbReference>